<evidence type="ECO:0000259" key="1">
    <source>
        <dbReference type="PROSITE" id="PS50042"/>
    </source>
</evidence>
<evidence type="ECO:0000313" key="4">
    <source>
        <dbReference type="Proteomes" id="UP001199642"/>
    </source>
</evidence>
<dbReference type="PROSITE" id="PS50042">
    <property type="entry name" value="CNMP_BINDING_3"/>
    <property type="match status" value="1"/>
</dbReference>
<dbReference type="InterPro" id="IPR016181">
    <property type="entry name" value="Acyl_CoA_acyltransferase"/>
</dbReference>
<reference evidence="3 4" key="1">
    <citation type="submission" date="2023-01" db="EMBL/GenBank/DDBJ databases">
        <title>Characterization of estradiol degrading bacteria Microbacterium sp. MZT7 and reveal degrading genes through genome analysis.</title>
        <authorList>
            <person name="Hao P."/>
            <person name="Gao Y."/>
        </authorList>
    </citation>
    <scope>NUCLEOTIDE SEQUENCE [LARGE SCALE GENOMIC DNA]</scope>
    <source>
        <strain evidence="3 4">MZT7</strain>
    </source>
</reference>
<dbReference type="Pfam" id="PF00583">
    <property type="entry name" value="Acetyltransf_1"/>
    <property type="match status" value="1"/>
</dbReference>
<protein>
    <submittedName>
        <fullName evidence="3">GNAT family N-acetyltransferase</fullName>
    </submittedName>
</protein>
<dbReference type="RefSeq" id="WP_231820389.1">
    <property type="nucleotide sequence ID" value="NZ_CP082781.1"/>
</dbReference>
<dbReference type="InterPro" id="IPR000595">
    <property type="entry name" value="cNMP-bd_dom"/>
</dbReference>
<sequence>MRIDVARADERGESYRDRVAGVLVDGFAEDFAFFSADREVLVAAFGPMLILERFHVALVDGEPAAVAVVTEGAQECFAPDRRHLQRVLGPVHGLVCYWIVRRQFMGAHDDARPGLMEIAYVTTAPQHQGKGVATALLRRLLESSSDEVVLRDIKDTNAPALGLYAKLGFAETQRRRVPFAKRAGFSAYVSMGLRRVRSGDTG</sequence>
<organism evidence="3 4">
    <name type="scientific">Microbacterium resistens</name>
    <dbReference type="NCBI Taxonomy" id="156977"/>
    <lineage>
        <taxon>Bacteria</taxon>
        <taxon>Bacillati</taxon>
        <taxon>Actinomycetota</taxon>
        <taxon>Actinomycetes</taxon>
        <taxon>Micrococcales</taxon>
        <taxon>Microbacteriaceae</taxon>
        <taxon>Microbacterium</taxon>
    </lineage>
</organism>
<evidence type="ECO:0000259" key="2">
    <source>
        <dbReference type="PROSITE" id="PS51186"/>
    </source>
</evidence>
<dbReference type="Proteomes" id="UP001199642">
    <property type="component" value="Chromosome"/>
</dbReference>
<name>A0ABY3RV70_9MICO</name>
<evidence type="ECO:0000313" key="3">
    <source>
        <dbReference type="EMBL" id="UGS26828.1"/>
    </source>
</evidence>
<dbReference type="SUPFAM" id="SSF55729">
    <property type="entry name" value="Acyl-CoA N-acyltransferases (Nat)"/>
    <property type="match status" value="1"/>
</dbReference>
<accession>A0ABY3RV70</accession>
<keyword evidence="4" id="KW-1185">Reference proteome</keyword>
<dbReference type="CDD" id="cd04301">
    <property type="entry name" value="NAT_SF"/>
    <property type="match status" value="1"/>
</dbReference>
<dbReference type="InterPro" id="IPR000182">
    <property type="entry name" value="GNAT_dom"/>
</dbReference>
<feature type="domain" description="Cyclic nucleotide-binding" evidence="1">
    <location>
        <begin position="45"/>
        <end position="90"/>
    </location>
</feature>
<proteinExistence type="predicted"/>
<dbReference type="Gene3D" id="3.40.630.30">
    <property type="match status" value="1"/>
</dbReference>
<dbReference type="PROSITE" id="PS51186">
    <property type="entry name" value="GNAT"/>
    <property type="match status" value="1"/>
</dbReference>
<feature type="domain" description="N-acetyltransferase" evidence="2">
    <location>
        <begin position="56"/>
        <end position="196"/>
    </location>
</feature>
<gene>
    <name evidence="3" type="ORF">K8F61_00905</name>
</gene>
<dbReference type="EMBL" id="CP082781">
    <property type="protein sequence ID" value="UGS26828.1"/>
    <property type="molecule type" value="Genomic_DNA"/>
</dbReference>